<keyword evidence="2" id="KW-0349">Heme</keyword>
<evidence type="ECO:0000256" key="1">
    <source>
        <dbReference type="ARBA" id="ARBA00010617"/>
    </source>
</evidence>
<dbReference type="Proteomes" id="UP001623349">
    <property type="component" value="Unassembled WGS sequence"/>
</dbReference>
<evidence type="ECO:0000256" key="4">
    <source>
        <dbReference type="ARBA" id="ARBA00023004"/>
    </source>
</evidence>
<protein>
    <submittedName>
        <fullName evidence="7">Cytochrome P450, family 4, subfamily f, polypeptide 17</fullName>
    </submittedName>
</protein>
<proteinExistence type="inferred from homology"/>
<dbReference type="InterPro" id="IPR002401">
    <property type="entry name" value="Cyt_P450_E_grp-I"/>
</dbReference>
<feature type="transmembrane region" description="Helical" evidence="6">
    <location>
        <begin position="21"/>
        <end position="42"/>
    </location>
</feature>
<evidence type="ECO:0000256" key="3">
    <source>
        <dbReference type="ARBA" id="ARBA00022723"/>
    </source>
</evidence>
<evidence type="ECO:0000313" key="7">
    <source>
        <dbReference type="EMBL" id="GAB1300882.1"/>
    </source>
</evidence>
<dbReference type="SUPFAM" id="SSF48264">
    <property type="entry name" value="Cytochrome P450"/>
    <property type="match status" value="1"/>
</dbReference>
<dbReference type="Gene3D" id="1.10.630.10">
    <property type="entry name" value="Cytochrome P450"/>
    <property type="match status" value="2"/>
</dbReference>
<keyword evidence="6" id="KW-1133">Transmembrane helix</keyword>
<keyword evidence="4" id="KW-0408">Iron</keyword>
<keyword evidence="5" id="KW-0560">Oxidoreductase</keyword>
<dbReference type="InterPro" id="IPR036396">
    <property type="entry name" value="Cyt_P450_sf"/>
</dbReference>
<organism evidence="7 8">
    <name type="scientific">Apodemus speciosus</name>
    <name type="common">Large Japanese field mouse</name>
    <dbReference type="NCBI Taxonomy" id="105296"/>
    <lineage>
        <taxon>Eukaryota</taxon>
        <taxon>Metazoa</taxon>
        <taxon>Chordata</taxon>
        <taxon>Craniata</taxon>
        <taxon>Vertebrata</taxon>
        <taxon>Euteleostomi</taxon>
        <taxon>Mammalia</taxon>
        <taxon>Eutheria</taxon>
        <taxon>Euarchontoglires</taxon>
        <taxon>Glires</taxon>
        <taxon>Rodentia</taxon>
        <taxon>Myomorpha</taxon>
        <taxon>Muroidea</taxon>
        <taxon>Muridae</taxon>
        <taxon>Murinae</taxon>
        <taxon>Apodemus</taxon>
    </lineage>
</organism>
<evidence type="ECO:0000256" key="5">
    <source>
        <dbReference type="ARBA" id="ARBA00023033"/>
    </source>
</evidence>
<dbReference type="PRINTS" id="PR00385">
    <property type="entry name" value="P450"/>
</dbReference>
<evidence type="ECO:0000256" key="6">
    <source>
        <dbReference type="SAM" id="Phobius"/>
    </source>
</evidence>
<keyword evidence="8" id="KW-1185">Reference proteome</keyword>
<dbReference type="EMBL" id="BAAFST010000017">
    <property type="protein sequence ID" value="GAB1300882.1"/>
    <property type="molecule type" value="Genomic_DNA"/>
</dbReference>
<comment type="caution">
    <text evidence="7">The sequence shown here is derived from an EMBL/GenBank/DDBJ whole genome shotgun (WGS) entry which is preliminary data.</text>
</comment>
<keyword evidence="5" id="KW-0503">Monooxygenase</keyword>
<comment type="similarity">
    <text evidence="1">Belongs to the cytochrome P450 family.</text>
</comment>
<dbReference type="PANTHER" id="PTHR24291:SF141">
    <property type="entry name" value="CYTOCHROME P450 CYP4F13-RELATED"/>
    <property type="match status" value="1"/>
</dbReference>
<name>A0ABQ0FNP6_APOSI</name>
<dbReference type="InterPro" id="IPR050196">
    <property type="entry name" value="Cytochrome_P450_Monoox"/>
</dbReference>
<dbReference type="InterPro" id="IPR001128">
    <property type="entry name" value="Cyt_P450"/>
</dbReference>
<sequence length="438" mass="50055">MLQLSLSWLGMGPLTASPWHLLLLGGASWILARILAWIYAFYDNCSRLRCFPQPPKPSWFWGHLALMKNNEEGMQFTTRLGHYFRDVHLSWVGPVYPVLRLVHPNFIAPLLQASAAVVPKEMTLYGFLRPWLEAKWQRLASEGSARLDMFEHISLMTLDSLQKCIFSIDSNCQESDSEYIAAIQALSSLVVKRQRQPFLYADFLYYLTADGRRFRKACGLVHSFTDAVIRERRSTLNTQGVDEFLKAKAKTKILDFIDVLLLAKDEYGKGLSDEDIRAEADTFMFAGHDTTASGVSWILYNLARHPEYQERCRQEVRELLRDREPVEIEWATSVSSASSGFTTTLRSGRTLRSTTPSDLTQKTHRRGHLWLLFPSRLGPENCIGQTFAMNEMKVALALTLLRFRVLPDDKEPRRKPELILRAEGGLWLRVEPLSVGAQ</sequence>
<evidence type="ECO:0000313" key="8">
    <source>
        <dbReference type="Proteomes" id="UP001623349"/>
    </source>
</evidence>
<gene>
    <name evidence="7" type="ORF">APTSU1_001612000</name>
</gene>
<keyword evidence="6" id="KW-0812">Transmembrane</keyword>
<accession>A0ABQ0FNP6</accession>
<dbReference type="Pfam" id="PF00067">
    <property type="entry name" value="p450"/>
    <property type="match status" value="2"/>
</dbReference>
<dbReference type="PRINTS" id="PR00463">
    <property type="entry name" value="EP450I"/>
</dbReference>
<dbReference type="PANTHER" id="PTHR24291">
    <property type="entry name" value="CYTOCHROME P450 FAMILY 4"/>
    <property type="match status" value="1"/>
</dbReference>
<keyword evidence="6" id="KW-0472">Membrane</keyword>
<evidence type="ECO:0000256" key="2">
    <source>
        <dbReference type="ARBA" id="ARBA00022617"/>
    </source>
</evidence>
<keyword evidence="3" id="KW-0479">Metal-binding</keyword>
<reference evidence="7 8" key="1">
    <citation type="submission" date="2024-08" db="EMBL/GenBank/DDBJ databases">
        <title>The draft genome of Apodemus speciosus.</title>
        <authorList>
            <person name="Nabeshima K."/>
            <person name="Suzuki S."/>
            <person name="Onuma M."/>
        </authorList>
    </citation>
    <scope>NUCLEOTIDE SEQUENCE [LARGE SCALE GENOMIC DNA]</scope>
    <source>
        <strain evidence="7">IB14-021</strain>
    </source>
</reference>